<accession>A0A838L464</accession>
<dbReference type="RefSeq" id="WP_160363313.1">
    <property type="nucleotide sequence ID" value="NZ_JACEIB010000003.1"/>
</dbReference>
<comment type="caution">
    <text evidence="2">The sequence shown here is derived from an EMBL/GenBank/DDBJ whole genome shotgun (WGS) entry which is preliminary data.</text>
</comment>
<dbReference type="PANTHER" id="PTHR21366:SF14">
    <property type="entry name" value="GLYOXALASE DOMAIN-CONTAINING PROTEIN 5"/>
    <property type="match status" value="1"/>
</dbReference>
<dbReference type="PANTHER" id="PTHR21366">
    <property type="entry name" value="GLYOXALASE FAMILY PROTEIN"/>
    <property type="match status" value="1"/>
</dbReference>
<evidence type="ECO:0000313" key="3">
    <source>
        <dbReference type="Proteomes" id="UP000570166"/>
    </source>
</evidence>
<dbReference type="AlphaFoldDB" id="A0A838L464"/>
<reference evidence="2 3" key="1">
    <citation type="submission" date="2020-07" db="EMBL/GenBank/DDBJ databases">
        <authorList>
            <person name="Sun Q."/>
        </authorList>
    </citation>
    <scope>NUCLEOTIDE SEQUENCE [LARGE SCALE GENOMIC DNA]</scope>
    <source>
        <strain evidence="2 3">CGMCC 1.13654</strain>
    </source>
</reference>
<name>A0A838L464_9SPHN</name>
<dbReference type="Proteomes" id="UP000570166">
    <property type="component" value="Unassembled WGS sequence"/>
</dbReference>
<dbReference type="SUPFAM" id="SSF54593">
    <property type="entry name" value="Glyoxalase/Bleomycin resistance protein/Dihydroxybiphenyl dioxygenase"/>
    <property type="match status" value="2"/>
</dbReference>
<keyword evidence="3" id="KW-1185">Reference proteome</keyword>
<feature type="domain" description="VOC" evidence="1">
    <location>
        <begin position="143"/>
        <end position="261"/>
    </location>
</feature>
<dbReference type="PROSITE" id="PS51819">
    <property type="entry name" value="VOC"/>
    <property type="match status" value="2"/>
</dbReference>
<dbReference type="EMBL" id="JACEIB010000003">
    <property type="protein sequence ID" value="MBA2933485.1"/>
    <property type="molecule type" value="Genomic_DNA"/>
</dbReference>
<evidence type="ECO:0000313" key="2">
    <source>
        <dbReference type="EMBL" id="MBA2933485.1"/>
    </source>
</evidence>
<evidence type="ECO:0000259" key="1">
    <source>
        <dbReference type="PROSITE" id="PS51819"/>
    </source>
</evidence>
<dbReference type="CDD" id="cd06587">
    <property type="entry name" value="VOC"/>
    <property type="match status" value="1"/>
</dbReference>
<dbReference type="InterPro" id="IPR050383">
    <property type="entry name" value="GlyoxalaseI/FosfomycinResist"/>
</dbReference>
<gene>
    <name evidence="2" type="ORF">HZF05_05185</name>
</gene>
<dbReference type="Pfam" id="PF00903">
    <property type="entry name" value="Glyoxalase"/>
    <property type="match status" value="2"/>
</dbReference>
<dbReference type="InterPro" id="IPR004360">
    <property type="entry name" value="Glyas_Fos-R_dOase_dom"/>
</dbReference>
<organism evidence="2 3">
    <name type="scientific">Sphingomonas chungangi</name>
    <dbReference type="NCBI Taxonomy" id="2683589"/>
    <lineage>
        <taxon>Bacteria</taxon>
        <taxon>Pseudomonadati</taxon>
        <taxon>Pseudomonadota</taxon>
        <taxon>Alphaproteobacteria</taxon>
        <taxon>Sphingomonadales</taxon>
        <taxon>Sphingomonadaceae</taxon>
        <taxon>Sphingomonas</taxon>
    </lineage>
</organism>
<dbReference type="InterPro" id="IPR029068">
    <property type="entry name" value="Glyas_Bleomycin-R_OHBP_Dase"/>
</dbReference>
<protein>
    <submittedName>
        <fullName evidence="2">VOC family protein</fullName>
    </submittedName>
</protein>
<dbReference type="Gene3D" id="3.10.180.10">
    <property type="entry name" value="2,3-Dihydroxybiphenyl 1,2-Dioxygenase, domain 1"/>
    <property type="match status" value="2"/>
</dbReference>
<sequence>MTQLYEAGGDPGGHGLQARLFELGLLVSDMDRSRAFYEAALGYRFQPHGHGAIGVARDRRLYLGVSDTGQKGFSHAAFAVADADEMDRLRARLDGAAVVHDEIDHPGFGGHAVGFADPDGNRLIFGVPSVHTVVADTTALTARLQHVVFASRDIAAMLAFYRDVVGFGLSDCVENDDGELTTFFVHCSHEHHSLAVFRASECRLDHHCFEAGDWGLIRDWADHFAALHIPLQWGPGRHGPGNNLFLFIHDPDGHWLEISAELETLTPDRKVGVWPHAERTLNSWGMALLRK</sequence>
<dbReference type="InterPro" id="IPR037523">
    <property type="entry name" value="VOC_core"/>
</dbReference>
<proteinExistence type="predicted"/>
<feature type="domain" description="VOC" evidence="1">
    <location>
        <begin position="19"/>
        <end position="128"/>
    </location>
</feature>